<dbReference type="GO" id="GO:0030170">
    <property type="term" value="F:pyridoxal phosphate binding"/>
    <property type="evidence" value="ECO:0007669"/>
    <property type="project" value="InterPro"/>
</dbReference>
<dbReference type="InterPro" id="IPR015424">
    <property type="entry name" value="PyrdxlP-dep_Trfase"/>
</dbReference>
<dbReference type="Gene3D" id="3.40.640.10">
    <property type="entry name" value="Type I PLP-dependent aspartate aminotransferase-like (Major domain)"/>
    <property type="match status" value="1"/>
</dbReference>
<accession>A0A6B2NKM1</accession>
<dbReference type="InterPro" id="IPR015421">
    <property type="entry name" value="PyrdxlP-dep_Trfase_major"/>
</dbReference>
<dbReference type="SUPFAM" id="SSF53383">
    <property type="entry name" value="PLP-dependent transferases"/>
    <property type="match status" value="1"/>
</dbReference>
<evidence type="ECO:0000256" key="4">
    <source>
        <dbReference type="SAM" id="MobiDB-lite"/>
    </source>
</evidence>
<evidence type="ECO:0000256" key="2">
    <source>
        <dbReference type="ARBA" id="ARBA00022898"/>
    </source>
</evidence>
<feature type="compositionally biased region" description="Basic and acidic residues" evidence="4">
    <location>
        <begin position="16"/>
        <end position="28"/>
    </location>
</feature>
<comment type="similarity">
    <text evidence="3">Belongs to the class-I pyridoxal-phosphate-dependent aminotransferase family.</text>
</comment>
<dbReference type="RefSeq" id="WP_164127238.1">
    <property type="nucleotide sequence ID" value="NZ_JAAGOX010000003.1"/>
</dbReference>
<dbReference type="Pfam" id="PF00155">
    <property type="entry name" value="Aminotran_1_2"/>
    <property type="match status" value="1"/>
</dbReference>
<evidence type="ECO:0000259" key="5">
    <source>
        <dbReference type="Pfam" id="PF00155"/>
    </source>
</evidence>
<dbReference type="InterPro" id="IPR004839">
    <property type="entry name" value="Aminotransferase_I/II_large"/>
</dbReference>
<comment type="cofactor">
    <cofactor evidence="1 3">
        <name>pyridoxal 5'-phosphate</name>
        <dbReference type="ChEBI" id="CHEBI:597326"/>
    </cofactor>
</comment>
<dbReference type="CDD" id="cd00609">
    <property type="entry name" value="AAT_like"/>
    <property type="match status" value="1"/>
</dbReference>
<protein>
    <recommendedName>
        <fullName evidence="3">Aminotransferase</fullName>
        <ecNumber evidence="3">2.6.1.-</ecNumber>
    </recommendedName>
</protein>
<dbReference type="EC" id="2.6.1.-" evidence="3"/>
<evidence type="ECO:0000313" key="6">
    <source>
        <dbReference type="EMBL" id="NDW43750.1"/>
    </source>
</evidence>
<dbReference type="InterPro" id="IPR004838">
    <property type="entry name" value="NHTrfase_class1_PyrdxlP-BS"/>
</dbReference>
<dbReference type="InterPro" id="IPR015422">
    <property type="entry name" value="PyrdxlP-dep_Trfase_small"/>
</dbReference>
<dbReference type="Gene3D" id="3.90.1150.10">
    <property type="entry name" value="Aspartate Aminotransferase, domain 1"/>
    <property type="match status" value="1"/>
</dbReference>
<keyword evidence="2" id="KW-0663">Pyridoxal phosphate</keyword>
<feature type="region of interest" description="Disordered" evidence="4">
    <location>
        <begin position="1"/>
        <end position="28"/>
    </location>
</feature>
<evidence type="ECO:0000256" key="3">
    <source>
        <dbReference type="RuleBase" id="RU000481"/>
    </source>
</evidence>
<dbReference type="EMBL" id="JAAGOX010000003">
    <property type="protein sequence ID" value="NDW43750.1"/>
    <property type="molecule type" value="Genomic_DNA"/>
</dbReference>
<keyword evidence="3 6" id="KW-0032">Aminotransferase</keyword>
<comment type="caution">
    <text evidence="6">The sequence shown here is derived from an EMBL/GenBank/DDBJ whole genome shotgun (WGS) entry which is preliminary data.</text>
</comment>
<gene>
    <name evidence="6" type="ORF">G0P99_02130</name>
</gene>
<proteinExistence type="inferred from homology"/>
<dbReference type="PANTHER" id="PTHR42885">
    <property type="entry name" value="HISTIDINOL-PHOSPHATE AMINOTRANSFERASE-RELATED"/>
    <property type="match status" value="1"/>
</dbReference>
<dbReference type="PANTHER" id="PTHR42885:SF1">
    <property type="entry name" value="THREONINE-PHOSPHATE DECARBOXYLASE"/>
    <property type="match status" value="1"/>
</dbReference>
<dbReference type="PROSITE" id="PS00105">
    <property type="entry name" value="AA_TRANSFER_CLASS_1"/>
    <property type="match status" value="1"/>
</dbReference>
<reference evidence="6" key="1">
    <citation type="submission" date="2020-02" db="EMBL/GenBank/DDBJ databases">
        <title>Delineation of the pyrene-degrading pathway in Roseobacter clade bacteria by genomic analysis.</title>
        <authorList>
            <person name="Zhou H."/>
            <person name="Wang H."/>
        </authorList>
    </citation>
    <scope>NUCLEOTIDE SEQUENCE</scope>
    <source>
        <strain evidence="6">PrR005</strain>
    </source>
</reference>
<organism evidence="6">
    <name type="scientific">Ruegeria sp. PrR005</name>
    <dbReference type="NCBI Taxonomy" id="2706882"/>
    <lineage>
        <taxon>Bacteria</taxon>
        <taxon>Pseudomonadati</taxon>
        <taxon>Pseudomonadota</taxon>
        <taxon>Alphaproteobacteria</taxon>
        <taxon>Rhodobacterales</taxon>
        <taxon>Roseobacteraceae</taxon>
        <taxon>Ruegeria</taxon>
    </lineage>
</organism>
<dbReference type="AlphaFoldDB" id="A0A6B2NKM1"/>
<keyword evidence="3 6" id="KW-0808">Transferase</keyword>
<evidence type="ECO:0000256" key="1">
    <source>
        <dbReference type="ARBA" id="ARBA00001933"/>
    </source>
</evidence>
<feature type="domain" description="Aminotransferase class I/classII large" evidence="5">
    <location>
        <begin position="65"/>
        <end position="288"/>
    </location>
</feature>
<sequence length="329" mass="35922">MIPELAVPPQAGQDLTDPRSRRDHGGGLDHAIRRFGGARHEWIDLSTGINPEPYPIGPLETADWAALPDHGAFAELTAAARRFWGVPDGAEILPAPGASALIARIPALVNPGEVHISTPTYNEHAAAFSAHGWQVTDRGNGDARVVVHPNNPDGHLWSPADTDARLSVIDESFCDVTPDATMIHLVERPGTIVLKSFGKFWGLAGLRLGFAIARPDIIARLNDMTGPWAVSGPALRIGARALNDLDWARETRQRLIRDADRLDMAMTARGAALVGGTSLFRLYHVDKAAEWQERLAQVRIWSRIFPYSDHFLRLGLPPANGWQQLESAL</sequence>
<name>A0A6B2NKM1_9RHOB</name>
<dbReference type="GO" id="GO:0008483">
    <property type="term" value="F:transaminase activity"/>
    <property type="evidence" value="ECO:0007669"/>
    <property type="project" value="UniProtKB-KW"/>
</dbReference>